<gene>
    <name evidence="1" type="ORF">SCALOS_LOCUS8493</name>
</gene>
<sequence>MSKCPEDCKYLCCRQIIIDKKLTCNLESCKNNKDLQRSRKCGFQHDGFTYSHRNNFDIKFKTQDGIRIPFNEPLSERFLYFPLYRFNENELNQFDQKTPEFILLDIAFDLTLVSFHGSDKHTNLRQKLVLTSSSQYPNEFVPIMQNMFFSIYLINICDKRLAKQQEYKAEDLLIKNNFENIQFREGIEILEEIYRYIPCGLDCTFQDHNISLCYEFQKNLKVCVLNKKVEGEDYYFNIGKFGIVMIVNYIDWLHQIRIQHPNVGEKDKHELDENFQISEGGTGWSVFIKEFYLESFYKPVIKPLTISNFMS</sequence>
<proteinExistence type="predicted"/>
<name>A0ACA9NAX0_9GLOM</name>
<reference evidence="1" key="1">
    <citation type="submission" date="2021-06" db="EMBL/GenBank/DDBJ databases">
        <authorList>
            <person name="Kallberg Y."/>
            <person name="Tangrot J."/>
            <person name="Rosling A."/>
        </authorList>
    </citation>
    <scope>NUCLEOTIDE SEQUENCE</scope>
    <source>
        <strain evidence="1">AU212A</strain>
    </source>
</reference>
<dbReference type="Proteomes" id="UP000789860">
    <property type="component" value="Unassembled WGS sequence"/>
</dbReference>
<organism evidence="1 2">
    <name type="scientific">Scutellospora calospora</name>
    <dbReference type="NCBI Taxonomy" id="85575"/>
    <lineage>
        <taxon>Eukaryota</taxon>
        <taxon>Fungi</taxon>
        <taxon>Fungi incertae sedis</taxon>
        <taxon>Mucoromycota</taxon>
        <taxon>Glomeromycotina</taxon>
        <taxon>Glomeromycetes</taxon>
        <taxon>Diversisporales</taxon>
        <taxon>Gigasporaceae</taxon>
        <taxon>Scutellospora</taxon>
    </lineage>
</organism>
<comment type="caution">
    <text evidence="1">The sequence shown here is derived from an EMBL/GenBank/DDBJ whole genome shotgun (WGS) entry which is preliminary data.</text>
</comment>
<evidence type="ECO:0000313" key="1">
    <source>
        <dbReference type="EMBL" id="CAG8646016.1"/>
    </source>
</evidence>
<dbReference type="EMBL" id="CAJVPM010022641">
    <property type="protein sequence ID" value="CAG8646016.1"/>
    <property type="molecule type" value="Genomic_DNA"/>
</dbReference>
<accession>A0ACA9NAX0</accession>
<evidence type="ECO:0000313" key="2">
    <source>
        <dbReference type="Proteomes" id="UP000789860"/>
    </source>
</evidence>
<protein>
    <submittedName>
        <fullName evidence="1">1843_t:CDS:1</fullName>
    </submittedName>
</protein>
<keyword evidence="2" id="KW-1185">Reference proteome</keyword>